<feature type="region of interest" description="Disordered" evidence="14">
    <location>
        <begin position="35"/>
        <end position="98"/>
    </location>
</feature>
<keyword evidence="10" id="KW-0521">NADP</keyword>
<dbReference type="InterPro" id="IPR013623">
    <property type="entry name" value="NADPH_Ox"/>
</dbReference>
<dbReference type="Pfam" id="PF08022">
    <property type="entry name" value="FAD_binding_8"/>
    <property type="match status" value="1"/>
</dbReference>
<evidence type="ECO:0000256" key="6">
    <source>
        <dbReference type="ARBA" id="ARBA00022692"/>
    </source>
</evidence>
<dbReference type="Gene3D" id="2.40.30.10">
    <property type="entry name" value="Translation factors"/>
    <property type="match status" value="1"/>
</dbReference>
<dbReference type="GO" id="GO:0016174">
    <property type="term" value="F:NAD(P)H oxidase H2O2-forming activity"/>
    <property type="evidence" value="ECO:0007669"/>
    <property type="project" value="TreeGrafter"/>
</dbReference>
<dbReference type="CDD" id="cd06186">
    <property type="entry name" value="NOX_Duox_like_FAD_NADP"/>
    <property type="match status" value="1"/>
</dbReference>
<dbReference type="PROSITE" id="PS00018">
    <property type="entry name" value="EF_HAND_1"/>
    <property type="match status" value="1"/>
</dbReference>
<evidence type="ECO:0000256" key="14">
    <source>
        <dbReference type="SAM" id="MobiDB-lite"/>
    </source>
</evidence>
<dbReference type="EMBL" id="CP097511">
    <property type="protein sequence ID" value="URE42449.1"/>
    <property type="molecule type" value="Genomic_DNA"/>
</dbReference>
<dbReference type="InterPro" id="IPR002048">
    <property type="entry name" value="EF_hand_dom"/>
</dbReference>
<dbReference type="SUPFAM" id="SSF63380">
    <property type="entry name" value="Riboflavin synthase domain-like"/>
    <property type="match status" value="1"/>
</dbReference>
<dbReference type="PANTHER" id="PTHR11972">
    <property type="entry name" value="NADPH OXIDASE"/>
    <property type="match status" value="1"/>
</dbReference>
<dbReference type="InterPro" id="IPR011992">
    <property type="entry name" value="EF-hand-dom_pair"/>
</dbReference>
<dbReference type="CDD" id="cd00051">
    <property type="entry name" value="EFh"/>
    <property type="match status" value="1"/>
</dbReference>
<dbReference type="SUPFAM" id="SSF47473">
    <property type="entry name" value="EF-hand"/>
    <property type="match status" value="1"/>
</dbReference>
<keyword evidence="19" id="KW-1185">Reference proteome</keyword>
<dbReference type="SFLD" id="SFLDG01169">
    <property type="entry name" value="NADPH_oxidase_subgroup_(NOX)"/>
    <property type="match status" value="1"/>
</dbReference>
<evidence type="ECO:0000256" key="15">
    <source>
        <dbReference type="SAM" id="Phobius"/>
    </source>
</evidence>
<evidence type="ECO:0000256" key="1">
    <source>
        <dbReference type="ARBA" id="ARBA00004141"/>
    </source>
</evidence>
<dbReference type="InterPro" id="IPR013121">
    <property type="entry name" value="Fe_red_NAD-bd_6"/>
</dbReference>
<evidence type="ECO:0000256" key="8">
    <source>
        <dbReference type="ARBA" id="ARBA00022827"/>
    </source>
</evidence>
<evidence type="ECO:0000256" key="2">
    <source>
        <dbReference type="ARBA" id="ARBA00007975"/>
    </source>
</evidence>
<evidence type="ECO:0000256" key="13">
    <source>
        <dbReference type="ARBA" id="ARBA00023136"/>
    </source>
</evidence>
<name>A0A9E7HY98_9LILI</name>
<dbReference type="Pfam" id="PF08030">
    <property type="entry name" value="NAD_binding_6"/>
    <property type="match status" value="1"/>
</dbReference>
<dbReference type="FunFam" id="3.40.50.80:FF:000007">
    <property type="entry name" value="Respiratory burst oxidase protein A"/>
    <property type="match status" value="1"/>
</dbReference>
<dbReference type="Pfam" id="PF08414">
    <property type="entry name" value="NADPH_Ox"/>
    <property type="match status" value="1"/>
</dbReference>
<keyword evidence="9" id="KW-0106">Calcium</keyword>
<reference evidence="18" key="1">
    <citation type="submission" date="2022-05" db="EMBL/GenBank/DDBJ databases">
        <title>The Musa troglodytarum L. genome provides insights into the mechanism of non-climacteric behaviour and enrichment of carotenoids.</title>
        <authorList>
            <person name="Wang J."/>
        </authorList>
    </citation>
    <scope>NUCLEOTIDE SEQUENCE</scope>
    <source>
        <tissue evidence="18">Leaf</tissue>
    </source>
</reference>
<gene>
    <name evidence="18" type="ORF">MUK42_14994</name>
</gene>
<feature type="compositionally biased region" description="Acidic residues" evidence="14">
    <location>
        <begin position="798"/>
        <end position="809"/>
    </location>
</feature>
<keyword evidence="6 15" id="KW-0812">Transmembrane</keyword>
<proteinExistence type="inferred from homology"/>
<evidence type="ECO:0000256" key="4">
    <source>
        <dbReference type="ARBA" id="ARBA00022559"/>
    </source>
</evidence>
<dbReference type="InterPro" id="IPR039261">
    <property type="entry name" value="FNR_nucleotide-bd"/>
</dbReference>
<keyword evidence="12" id="KW-0560">Oxidoreductase</keyword>
<feature type="domain" description="FAD-binding FR-type" evidence="17">
    <location>
        <begin position="641"/>
        <end position="763"/>
    </location>
</feature>
<organism evidence="18 19">
    <name type="scientific">Musa troglodytarum</name>
    <name type="common">fe'i banana</name>
    <dbReference type="NCBI Taxonomy" id="320322"/>
    <lineage>
        <taxon>Eukaryota</taxon>
        <taxon>Viridiplantae</taxon>
        <taxon>Streptophyta</taxon>
        <taxon>Embryophyta</taxon>
        <taxon>Tracheophyta</taxon>
        <taxon>Spermatophyta</taxon>
        <taxon>Magnoliopsida</taxon>
        <taxon>Liliopsida</taxon>
        <taxon>Zingiberales</taxon>
        <taxon>Musaceae</taxon>
        <taxon>Musa</taxon>
    </lineage>
</organism>
<dbReference type="OrthoDB" id="167398at2759"/>
<feature type="domain" description="EF-hand" evidence="16">
    <location>
        <begin position="280"/>
        <end position="315"/>
    </location>
</feature>
<protein>
    <submittedName>
        <fullName evidence="18">Respiratory burst oxidase</fullName>
    </submittedName>
</protein>
<dbReference type="GO" id="GO:0005509">
    <property type="term" value="F:calcium ion binding"/>
    <property type="evidence" value="ECO:0007669"/>
    <property type="project" value="InterPro"/>
</dbReference>
<feature type="transmembrane region" description="Helical" evidence="15">
    <location>
        <begin position="587"/>
        <end position="607"/>
    </location>
</feature>
<keyword evidence="8" id="KW-0274">FAD</keyword>
<dbReference type="InterPro" id="IPR018247">
    <property type="entry name" value="EF_Hand_1_Ca_BS"/>
</dbReference>
<dbReference type="PROSITE" id="PS51384">
    <property type="entry name" value="FAD_FR"/>
    <property type="match status" value="1"/>
</dbReference>
<dbReference type="FunFam" id="2.40.30.10:FF:000019">
    <property type="entry name" value="Respiratory burst oxidase homolog A"/>
    <property type="match status" value="1"/>
</dbReference>
<dbReference type="InterPro" id="IPR013130">
    <property type="entry name" value="Fe3_Rdtase_TM_dom"/>
</dbReference>
<evidence type="ECO:0000259" key="17">
    <source>
        <dbReference type="PROSITE" id="PS51384"/>
    </source>
</evidence>
<dbReference type="SMART" id="SM00054">
    <property type="entry name" value="EFh"/>
    <property type="match status" value="1"/>
</dbReference>
<feature type="transmembrane region" description="Helical" evidence="15">
    <location>
        <begin position="546"/>
        <end position="567"/>
    </location>
</feature>
<evidence type="ECO:0000256" key="12">
    <source>
        <dbReference type="ARBA" id="ARBA00023002"/>
    </source>
</evidence>
<sequence>METFDYELGILPVLVFVEVGLEILGLADLRSGMKKMGPNEEGRGGESPTDAIELESPGGRISFSGPLSGPLNKRGEKSGARVSFPGSPSSVASVKGKEEEADDDATYVEITLDVRDDTVAVHSVKAAGTGGDAAGDPEVAALARELERRSAFGASVMRTASWRFRQVSQELRRLASFGRRPGAGKFDRSRSAAAQALKGLKFISKADGAAGWAVVERRFDELAVDGTLDRSKFAQCIGMKESKEFAGELFDALARRRQLRGDTITKAELREFWDQISDQSFDSRLQTFFDMVDKNADGRITEEEVREIITLSASANNLSKIQDQAEEYAALIMEELDPDNLGYVEIYNLEMLLLEAPGYSAQLGTTNSRNLSQMLSQKLRPTREPNPLVRWYHEGRYFLEDHWKRVWVMVLWLCVCAGLFAWKFVQYRRRAVFHVMGYCVCVAKGGAETLKFNMALILLPVCRNTITWLRTKTKLGKALPFDDNLNFHKVIAGGVAIGVGLHAISHLTCDFPRLLHATDQEYEPMKRFFGDTRPNNYWWFVKGTEGWTGVVMVVLMAIAFTLATPWFRRNRLNLPWSLKRLTGFNAFWYSHHLFVIVYILLIIHGTFIYLSKKWYKKTTWMYLAIPLILYASERLIRALRSSVRAVKILKVAVYPGNVLTLQMSKPQAFKYRSGQYIFVNCAAVSPFQWHPFSITSAPQDDYISVHIRTLGDWTRQLKAVFSEVCQPPTSGQSGLLRSDYDSNNSLIFPKVLIDGPYGAPAQEYKKYEVVLLVGLGIGATPFISIVKDIVNNMKQWDPEESSDGDDVLDASEGGSGHSSGHRRTSTSTSSFKTRRAYFYWVTREQGSFEWFRGVMNEVAETDKKGVIELHNFCTSVYEEGDARSALIVMLQSLNHAKHGVDIVSGTRVKSHFARPNWRNVYKRIALNHRDQRIGVFYCGAPTLTKELRQLATDFSRKTSTKFDFHKENF</sequence>
<dbReference type="InterPro" id="IPR013112">
    <property type="entry name" value="FAD-bd_8"/>
</dbReference>
<evidence type="ECO:0000256" key="5">
    <source>
        <dbReference type="ARBA" id="ARBA00022630"/>
    </source>
</evidence>
<dbReference type="PRINTS" id="PR00466">
    <property type="entry name" value="GP91PHOX"/>
</dbReference>
<evidence type="ECO:0000259" key="16">
    <source>
        <dbReference type="PROSITE" id="PS50222"/>
    </source>
</evidence>
<keyword evidence="13 15" id="KW-0472">Membrane</keyword>
<evidence type="ECO:0000256" key="10">
    <source>
        <dbReference type="ARBA" id="ARBA00022857"/>
    </source>
</evidence>
<dbReference type="InterPro" id="IPR017938">
    <property type="entry name" value="Riboflavin_synthase-like_b-brl"/>
</dbReference>
<dbReference type="AlphaFoldDB" id="A0A9E7HY98"/>
<dbReference type="InterPro" id="IPR000778">
    <property type="entry name" value="Cyt_b245_heavy_chain"/>
</dbReference>
<comment type="subcellular location">
    <subcellularLocation>
        <location evidence="1">Membrane</location>
        <topology evidence="1">Multi-pass membrane protein</topology>
    </subcellularLocation>
</comment>
<evidence type="ECO:0000256" key="7">
    <source>
        <dbReference type="ARBA" id="ARBA00022723"/>
    </source>
</evidence>
<feature type="transmembrane region" description="Helical" evidence="15">
    <location>
        <begin position="406"/>
        <end position="425"/>
    </location>
</feature>
<accession>A0A9E7HY98</accession>
<dbReference type="InterPro" id="IPR050369">
    <property type="entry name" value="RBOH/FRE"/>
</dbReference>
<keyword evidence="4" id="KW-0575">Peroxidase</keyword>
<dbReference type="GO" id="GO:0005886">
    <property type="term" value="C:plasma membrane"/>
    <property type="evidence" value="ECO:0007669"/>
    <property type="project" value="TreeGrafter"/>
</dbReference>
<feature type="region of interest" description="Disordered" evidence="14">
    <location>
        <begin position="796"/>
        <end position="827"/>
    </location>
</feature>
<dbReference type="SUPFAM" id="SSF52343">
    <property type="entry name" value="Ferredoxin reductase-like, C-terminal NADP-linked domain"/>
    <property type="match status" value="1"/>
</dbReference>
<keyword evidence="11 15" id="KW-1133">Transmembrane helix</keyword>
<evidence type="ECO:0000256" key="11">
    <source>
        <dbReference type="ARBA" id="ARBA00022989"/>
    </source>
</evidence>
<dbReference type="PANTHER" id="PTHR11972:SF197">
    <property type="entry name" value="RESPIRATORY BURST OXIDASE HOMOLOG PROTEIN D"/>
    <property type="match status" value="1"/>
</dbReference>
<comment type="similarity">
    <text evidence="2">Belongs to the RBOH (TC 5.B.1.3) family.</text>
</comment>
<evidence type="ECO:0000313" key="19">
    <source>
        <dbReference type="Proteomes" id="UP001055439"/>
    </source>
</evidence>
<keyword evidence="5" id="KW-0285">Flavoprotein</keyword>
<evidence type="ECO:0000256" key="9">
    <source>
        <dbReference type="ARBA" id="ARBA00022837"/>
    </source>
</evidence>
<dbReference type="Gene3D" id="1.10.238.10">
    <property type="entry name" value="EF-hand"/>
    <property type="match status" value="1"/>
</dbReference>
<dbReference type="Gene3D" id="3.40.50.80">
    <property type="entry name" value="Nucleotide-binding domain of ferredoxin-NADP reductase (FNR) module"/>
    <property type="match status" value="1"/>
</dbReference>
<dbReference type="GO" id="GO:0004601">
    <property type="term" value="F:peroxidase activity"/>
    <property type="evidence" value="ECO:0007669"/>
    <property type="project" value="UniProtKB-KW"/>
</dbReference>
<dbReference type="InterPro" id="IPR017927">
    <property type="entry name" value="FAD-bd_FR_type"/>
</dbReference>
<evidence type="ECO:0000313" key="18">
    <source>
        <dbReference type="EMBL" id="URE42449.1"/>
    </source>
</evidence>
<dbReference type="FunFam" id="1.10.238.10:FF:000049">
    <property type="entry name" value="Respiratory burst oxidase homolog A"/>
    <property type="match status" value="1"/>
</dbReference>
<dbReference type="Pfam" id="PF01794">
    <property type="entry name" value="Ferric_reduct"/>
    <property type="match status" value="1"/>
</dbReference>
<dbReference type="Proteomes" id="UP001055439">
    <property type="component" value="Chromosome 9"/>
</dbReference>
<evidence type="ECO:0000256" key="3">
    <source>
        <dbReference type="ARBA" id="ARBA00022553"/>
    </source>
</evidence>
<keyword evidence="7" id="KW-0479">Metal-binding</keyword>
<keyword evidence="3" id="KW-0597">Phosphoprotein</keyword>
<dbReference type="PROSITE" id="PS50222">
    <property type="entry name" value="EF_HAND_2"/>
    <property type="match status" value="1"/>
</dbReference>